<dbReference type="EMBL" id="JAJJMA010040429">
    <property type="protein sequence ID" value="MCL7024977.1"/>
    <property type="molecule type" value="Genomic_DNA"/>
</dbReference>
<dbReference type="SMART" id="SM00769">
    <property type="entry name" value="WHy"/>
    <property type="match status" value="1"/>
</dbReference>
<evidence type="ECO:0000259" key="2">
    <source>
        <dbReference type="SMART" id="SM00769"/>
    </source>
</evidence>
<comment type="caution">
    <text evidence="3">The sequence shown here is derived from an EMBL/GenBank/DDBJ whole genome shotgun (WGS) entry which is preliminary data.</text>
</comment>
<dbReference type="Proteomes" id="UP001177140">
    <property type="component" value="Unassembled WGS sequence"/>
</dbReference>
<accession>A0AA41UYQ0</accession>
<dbReference type="PANTHER" id="PTHR31459">
    <property type="match status" value="1"/>
</dbReference>
<name>A0AA41UYQ0_PAPNU</name>
<dbReference type="InterPro" id="IPR004864">
    <property type="entry name" value="LEA_2"/>
</dbReference>
<sequence length="171" mass="18659">MAQFLEKAKHFVTEKVTQMKKPEATITNVDVKTFNLNSVTLVAKVSITNPFSVPIPIGEVAYTLKSLEKVIATGKMPDPGSIKANGITLLEVVVKVPYNILKSVARDVGSDWDVDYELLLGIIVDLPIIGDVTIPVSQKGELKLPTITDFLRGGGSKLEVPKNINALKNWF</sequence>
<dbReference type="AlphaFoldDB" id="A0AA41UYQ0"/>
<protein>
    <recommendedName>
        <fullName evidence="2">Water stress and hypersensitive response domain-containing protein</fullName>
    </recommendedName>
</protein>
<evidence type="ECO:0000313" key="4">
    <source>
        <dbReference type="Proteomes" id="UP001177140"/>
    </source>
</evidence>
<dbReference type="InterPro" id="IPR045043">
    <property type="entry name" value="Lea14-like"/>
</dbReference>
<dbReference type="GO" id="GO:0009269">
    <property type="term" value="P:response to desiccation"/>
    <property type="evidence" value="ECO:0007669"/>
    <property type="project" value="InterPro"/>
</dbReference>
<comment type="similarity">
    <text evidence="1">Belongs to the LEA type 2 family.</text>
</comment>
<dbReference type="Pfam" id="PF03168">
    <property type="entry name" value="LEA_2"/>
    <property type="match status" value="1"/>
</dbReference>
<gene>
    <name evidence="3" type="ORF">MKW94_027860</name>
</gene>
<reference evidence="3" key="1">
    <citation type="submission" date="2022-03" db="EMBL/GenBank/DDBJ databases">
        <title>A functionally conserved STORR gene fusion in Papaver species that diverged 16.8 million years ago.</title>
        <authorList>
            <person name="Catania T."/>
        </authorList>
    </citation>
    <scope>NUCLEOTIDE SEQUENCE</scope>
    <source>
        <strain evidence="3">S-191538</strain>
    </source>
</reference>
<evidence type="ECO:0000256" key="1">
    <source>
        <dbReference type="ARBA" id="ARBA00005960"/>
    </source>
</evidence>
<keyword evidence="4" id="KW-1185">Reference proteome</keyword>
<organism evidence="3 4">
    <name type="scientific">Papaver nudicaule</name>
    <name type="common">Iceland poppy</name>
    <dbReference type="NCBI Taxonomy" id="74823"/>
    <lineage>
        <taxon>Eukaryota</taxon>
        <taxon>Viridiplantae</taxon>
        <taxon>Streptophyta</taxon>
        <taxon>Embryophyta</taxon>
        <taxon>Tracheophyta</taxon>
        <taxon>Spermatophyta</taxon>
        <taxon>Magnoliopsida</taxon>
        <taxon>Ranunculales</taxon>
        <taxon>Papaveraceae</taxon>
        <taxon>Papaveroideae</taxon>
        <taxon>Papaver</taxon>
    </lineage>
</organism>
<dbReference type="SUPFAM" id="SSF117070">
    <property type="entry name" value="LEA14-like"/>
    <property type="match status" value="1"/>
</dbReference>
<dbReference type="Gene3D" id="2.60.40.1820">
    <property type="match status" value="1"/>
</dbReference>
<dbReference type="InterPro" id="IPR013990">
    <property type="entry name" value="WHy-dom"/>
</dbReference>
<dbReference type="GO" id="GO:0005829">
    <property type="term" value="C:cytosol"/>
    <property type="evidence" value="ECO:0007669"/>
    <property type="project" value="TreeGrafter"/>
</dbReference>
<evidence type="ECO:0000313" key="3">
    <source>
        <dbReference type="EMBL" id="MCL7024977.1"/>
    </source>
</evidence>
<feature type="domain" description="Water stress and hypersensitive response" evidence="2">
    <location>
        <begin position="24"/>
        <end position="141"/>
    </location>
</feature>
<dbReference type="PANTHER" id="PTHR31459:SF19">
    <property type="entry name" value="DESICCATION-RELATED PROTEIN LEA14-RELATED"/>
    <property type="match status" value="1"/>
</dbReference>
<proteinExistence type="inferred from homology"/>